<proteinExistence type="predicted"/>
<dbReference type="EMBL" id="MCGE01000040">
    <property type="protein sequence ID" value="ORZ06215.1"/>
    <property type="molecule type" value="Genomic_DNA"/>
</dbReference>
<gene>
    <name evidence="2" type="ORF">BCR42DRAFT_427333</name>
</gene>
<comment type="caution">
    <text evidence="2">The sequence shown here is derived from an EMBL/GenBank/DDBJ whole genome shotgun (WGS) entry which is preliminary data.</text>
</comment>
<keyword evidence="1" id="KW-0175">Coiled coil</keyword>
<organism evidence="2 3">
    <name type="scientific">Absidia repens</name>
    <dbReference type="NCBI Taxonomy" id="90262"/>
    <lineage>
        <taxon>Eukaryota</taxon>
        <taxon>Fungi</taxon>
        <taxon>Fungi incertae sedis</taxon>
        <taxon>Mucoromycota</taxon>
        <taxon>Mucoromycotina</taxon>
        <taxon>Mucoromycetes</taxon>
        <taxon>Mucorales</taxon>
        <taxon>Cunninghamellaceae</taxon>
        <taxon>Absidia</taxon>
    </lineage>
</organism>
<evidence type="ECO:0000313" key="2">
    <source>
        <dbReference type="EMBL" id="ORZ06215.1"/>
    </source>
</evidence>
<keyword evidence="3" id="KW-1185">Reference proteome</keyword>
<name>A0A1X2HZS6_9FUNG</name>
<dbReference type="OrthoDB" id="2288471at2759"/>
<accession>A0A1X2HZS6</accession>
<protein>
    <submittedName>
        <fullName evidence="2">Uncharacterized protein</fullName>
    </submittedName>
</protein>
<evidence type="ECO:0000256" key="1">
    <source>
        <dbReference type="SAM" id="Coils"/>
    </source>
</evidence>
<feature type="coiled-coil region" evidence="1">
    <location>
        <begin position="30"/>
        <end position="64"/>
    </location>
</feature>
<evidence type="ECO:0000313" key="3">
    <source>
        <dbReference type="Proteomes" id="UP000193560"/>
    </source>
</evidence>
<reference evidence="2 3" key="1">
    <citation type="submission" date="2016-07" db="EMBL/GenBank/DDBJ databases">
        <title>Pervasive Adenine N6-methylation of Active Genes in Fungi.</title>
        <authorList>
            <consortium name="DOE Joint Genome Institute"/>
            <person name="Mondo S.J."/>
            <person name="Dannebaum R.O."/>
            <person name="Kuo R.C."/>
            <person name="Labutti K."/>
            <person name="Haridas S."/>
            <person name="Kuo A."/>
            <person name="Salamov A."/>
            <person name="Ahrendt S.R."/>
            <person name="Lipzen A."/>
            <person name="Sullivan W."/>
            <person name="Andreopoulos W.B."/>
            <person name="Clum A."/>
            <person name="Lindquist E."/>
            <person name="Daum C."/>
            <person name="Ramamoorthy G.K."/>
            <person name="Gryganskyi A."/>
            <person name="Culley D."/>
            <person name="Magnuson J.K."/>
            <person name="James T.Y."/>
            <person name="O'Malley M.A."/>
            <person name="Stajich J.E."/>
            <person name="Spatafora J.W."/>
            <person name="Visel A."/>
            <person name="Grigoriev I.V."/>
        </authorList>
    </citation>
    <scope>NUCLEOTIDE SEQUENCE [LARGE SCALE GENOMIC DNA]</scope>
    <source>
        <strain evidence="2 3">NRRL 1336</strain>
    </source>
</reference>
<dbReference type="Proteomes" id="UP000193560">
    <property type="component" value="Unassembled WGS sequence"/>
</dbReference>
<sequence>MFSDLLQQQAGYYFELKHHLDGRDDTLAALTDAEAHYETLDKQLKEKNRVYQKTEQETKKAYEQYRLWSRYGINNNDMIKKSVADAEARYRQLFQLAQKEKLAYECLFHTFSVVTIKKYELATKVKDYQTYQHQLEAWMENIFVAPHQETDHESHLLAKIKQLKLKRKKLIVHLLGDIAKAHETFMLAKEDLDAAIDALTSPAPCTQLLHHLRQFQTHVTCDYYDSTVYSTAVSKLIDKVDTWRMVEHGHDDDDDKDDMVQLLRRSLIKLQTQFHDRLHTISKTIQAYNHPSLRHLDQRIATTHHRLMLEREQIIETCLAGESALHPLAHTPAYHSDFSPPAYTTSLDMPRFLPLLE</sequence>
<dbReference type="AlphaFoldDB" id="A0A1X2HZS6"/>